<dbReference type="EMBL" id="CP009506">
    <property type="protein sequence ID" value="AKB28710.1"/>
    <property type="molecule type" value="Genomic_DNA"/>
</dbReference>
<dbReference type="HOGENOM" id="CLU_059499_0_0_2"/>
<dbReference type="PATRIC" id="fig|1434120.4.peg.2571"/>
<reference evidence="1 2" key="1">
    <citation type="submission" date="2014-07" db="EMBL/GenBank/DDBJ databases">
        <title>Methanogenic archaea and the global carbon cycle.</title>
        <authorList>
            <person name="Henriksen J.R."/>
            <person name="Luke J."/>
            <person name="Reinhart S."/>
            <person name="Benedict M.N."/>
            <person name="Youngblut N.D."/>
            <person name="Metcalf M.E."/>
            <person name="Whitaker R.J."/>
            <person name="Metcalf W.W."/>
        </authorList>
    </citation>
    <scope>NUCLEOTIDE SEQUENCE [LARGE SCALE GENOMIC DNA]</scope>
    <source>
        <strain evidence="1 2">T4/M</strain>
    </source>
</reference>
<dbReference type="RefSeq" id="WP_231590513.1">
    <property type="nucleotide sequence ID" value="NZ_CP009506.1"/>
</dbReference>
<name>A0A0E3P515_9EURY</name>
<dbReference type="KEGG" id="msw:MSSIT_1991"/>
<gene>
    <name evidence="1" type="ORF">MSSIT_1991</name>
</gene>
<dbReference type="Proteomes" id="UP000033111">
    <property type="component" value="Chromosome"/>
</dbReference>
<proteinExistence type="predicted"/>
<keyword evidence="2" id="KW-1185">Reference proteome</keyword>
<evidence type="ECO:0000313" key="2">
    <source>
        <dbReference type="Proteomes" id="UP000033111"/>
    </source>
</evidence>
<dbReference type="AlphaFoldDB" id="A0A0E3P515"/>
<evidence type="ECO:0000313" key="1">
    <source>
        <dbReference type="EMBL" id="AKB28710.1"/>
    </source>
</evidence>
<accession>A0A0E3P515</accession>
<sequence>MTDVSNDKLAIVNDKPVTVDDKPSTANEKKNKNRTLEERIIIEKNKLLRFIRERNDYIRNLPETEKKAFIASIQNLKESKDKIEKLLLKKEVKEAKKGIDGLLFSFEDLPLFGKEYWFMKFTSDDDSRRQFFLTFGRSAGDIEVNGRYVENSRVINDRTDGYCVAWAYDGMKINLTDDPGAIEVENDRVTCSSKDMKADFYGTFPKYMLDISKNGEKICCLEIKEPADANYNSELSEFFRGLFGYRFANLYFDFRGMLFEKEFSGKCYAQKVIVIGPFIPWKWSRIIFKNGSVLTYYIPNIEIIGVEYNIHNSMEYYDAENRKLHRFRKAKVYEYPSEKGSKRWILTAEEGKVFMVTRSYCKEAFSFTKNFNFRYIENLVDVVDFQVELEDRIITLEETGSGLGMVEDTSGFVI</sequence>
<organism evidence="1 2">
    <name type="scientific">Methanosarcina siciliae T4/M</name>
    <dbReference type="NCBI Taxonomy" id="1434120"/>
    <lineage>
        <taxon>Archaea</taxon>
        <taxon>Methanobacteriati</taxon>
        <taxon>Methanobacteriota</taxon>
        <taxon>Stenosarchaea group</taxon>
        <taxon>Methanomicrobia</taxon>
        <taxon>Methanosarcinales</taxon>
        <taxon>Methanosarcinaceae</taxon>
        <taxon>Methanosarcina</taxon>
    </lineage>
</organism>
<dbReference type="GeneID" id="24860852"/>
<protein>
    <submittedName>
        <fullName evidence="1">Uncharacterized protein</fullName>
    </submittedName>
</protein>